<evidence type="ECO:0000256" key="1">
    <source>
        <dbReference type="ARBA" id="ARBA00006484"/>
    </source>
</evidence>
<evidence type="ECO:0000313" key="4">
    <source>
        <dbReference type="EMBL" id="MFM1729416.1"/>
    </source>
</evidence>
<feature type="domain" description="Ketoreductase" evidence="3">
    <location>
        <begin position="2"/>
        <end position="179"/>
    </location>
</feature>
<dbReference type="InterPro" id="IPR057326">
    <property type="entry name" value="KR_dom"/>
</dbReference>
<dbReference type="PRINTS" id="PR00081">
    <property type="entry name" value="GDHRDH"/>
</dbReference>
<protein>
    <submittedName>
        <fullName evidence="4">SDR family oxidoreductase</fullName>
        <ecNumber evidence="4">1.-.-.-</ecNumber>
    </submittedName>
</protein>
<dbReference type="PROSITE" id="PS00061">
    <property type="entry name" value="ADH_SHORT"/>
    <property type="match status" value="1"/>
</dbReference>
<dbReference type="InterPro" id="IPR036291">
    <property type="entry name" value="NAD(P)-bd_dom_sf"/>
</dbReference>
<accession>A0ABW9FXR3</accession>
<dbReference type="InterPro" id="IPR002347">
    <property type="entry name" value="SDR_fam"/>
</dbReference>
<comment type="similarity">
    <text evidence="1">Belongs to the short-chain dehydrogenases/reductases (SDR) family.</text>
</comment>
<keyword evidence="2 4" id="KW-0560">Oxidoreductase</keyword>
<dbReference type="SUPFAM" id="SSF51735">
    <property type="entry name" value="NAD(P)-binding Rossmann-fold domains"/>
    <property type="match status" value="1"/>
</dbReference>
<dbReference type="GO" id="GO:0016491">
    <property type="term" value="F:oxidoreductase activity"/>
    <property type="evidence" value="ECO:0007669"/>
    <property type="project" value="UniProtKB-KW"/>
</dbReference>
<dbReference type="Pfam" id="PF00106">
    <property type="entry name" value="adh_short"/>
    <property type="match status" value="1"/>
</dbReference>
<dbReference type="PANTHER" id="PTHR44196:SF1">
    <property type="entry name" value="DEHYDROGENASE_REDUCTASE SDR FAMILY MEMBER 7B"/>
    <property type="match status" value="1"/>
</dbReference>
<evidence type="ECO:0000313" key="5">
    <source>
        <dbReference type="Proteomes" id="UP001629744"/>
    </source>
</evidence>
<dbReference type="CDD" id="cd05233">
    <property type="entry name" value="SDR_c"/>
    <property type="match status" value="1"/>
</dbReference>
<dbReference type="Gene3D" id="3.40.50.720">
    <property type="entry name" value="NAD(P)-binding Rossmann-like Domain"/>
    <property type="match status" value="1"/>
</dbReference>
<proteinExistence type="inferred from homology"/>
<keyword evidence="5" id="KW-1185">Reference proteome</keyword>
<gene>
    <name evidence="4" type="ORF">ABEU19_002926</name>
</gene>
<dbReference type="RefSeq" id="WP_348605655.1">
    <property type="nucleotide sequence ID" value="NZ_CP157276.1"/>
</dbReference>
<comment type="caution">
    <text evidence="4">The sequence shown here is derived from an EMBL/GenBank/DDBJ whole genome shotgun (WGS) entry which is preliminary data.</text>
</comment>
<reference evidence="4 5" key="1">
    <citation type="submission" date="2023-11" db="EMBL/GenBank/DDBJ databases">
        <authorList>
            <person name="Val-Calvo J."/>
            <person name="Scortti M."/>
            <person name="Vazquez-Boland J."/>
        </authorList>
    </citation>
    <scope>NUCLEOTIDE SEQUENCE [LARGE SCALE GENOMIC DNA]</scope>
    <source>
        <strain evidence="4 5">DSM 46662</strain>
    </source>
</reference>
<dbReference type="Proteomes" id="UP001629744">
    <property type="component" value="Unassembled WGS sequence"/>
</dbReference>
<organism evidence="4 5">
    <name type="scientific">Prescottella soli</name>
    <dbReference type="NCBI Taxonomy" id="1543852"/>
    <lineage>
        <taxon>Bacteria</taxon>
        <taxon>Bacillati</taxon>
        <taxon>Actinomycetota</taxon>
        <taxon>Actinomycetes</taxon>
        <taxon>Mycobacteriales</taxon>
        <taxon>Nocardiaceae</taxon>
        <taxon>Prescottella</taxon>
    </lineage>
</organism>
<sequence>MSRAVVTGAGGAIGSAICRGLAARGHDILAVDVDGAGLAALADTSPARIAPHPCDLTDPMELAALVSAVGADCDLLVHVAGVVVTTPFEKLTDAEADRELGVNLLAPVHLTRALYPVLQESRGHVVAIVSIGGMLPLGESPGYSASKFGLRGFLLALAARTRETGVRVSIVNPGSVDTPMLRHEAATGGSALNFLSTPLAPQQIADRVLGLVDRPRVETNVPRTDGWMVKTGMLMPGLTLRALPWIARLAQRNLRRYQERHGLSSVAD</sequence>
<evidence type="ECO:0000259" key="3">
    <source>
        <dbReference type="SMART" id="SM00822"/>
    </source>
</evidence>
<dbReference type="SMART" id="SM00822">
    <property type="entry name" value="PKS_KR"/>
    <property type="match status" value="1"/>
</dbReference>
<dbReference type="PANTHER" id="PTHR44196">
    <property type="entry name" value="DEHYDROGENASE/REDUCTASE SDR FAMILY MEMBER 7B"/>
    <property type="match status" value="1"/>
</dbReference>
<dbReference type="EMBL" id="JBDLNU010000003">
    <property type="protein sequence ID" value="MFM1729416.1"/>
    <property type="molecule type" value="Genomic_DNA"/>
</dbReference>
<dbReference type="EC" id="1.-.-.-" evidence="4"/>
<dbReference type="InterPro" id="IPR020904">
    <property type="entry name" value="Sc_DH/Rdtase_CS"/>
</dbReference>
<evidence type="ECO:0000256" key="2">
    <source>
        <dbReference type="ARBA" id="ARBA00023002"/>
    </source>
</evidence>
<name>A0ABW9FXR3_9NOCA</name>